<protein>
    <recommendedName>
        <fullName evidence="10">ABC transporter domain-containing protein</fullName>
    </recommendedName>
</protein>
<sequence>MDYDKEDSTLEFRNICLTLKDKDVLKNVSGSAEPGKLLALMGPSGAGKTMLLTALAGRYQGTQKGQVLLGQKPMDKTLRRKISFVLQEDVFFDQLTLRDTLMYTAQLRLPEKMSIDEKRSRVRNIVTTLGLQKCLNTKMGNSLSRGLSGGEKKRANIGCELLTDPDVLLLDEPTSGLDSHGASELIMMLKKYARRYGKTVVACIHQPSSHTFLTFDNLLLLSDGEVIYFGQAGRVIDYFAHLGLRCSRHYNPADFVSKFDKMKGSRAEKETLFRAARLQTWELTPLGSEVRTVSEHVNRMEEGGNAVQFNLDEIQPGPSARRSIFMALPGLGTRYKQSPSSGAGRQPRGIRASFAQSGYAMQQPMVSRMSIAGLHDLEQIKEHFKEDKNDKWPTSFWHQLCTLSDRNFKQYRTIILSRLELARHLLLGCFIGALYFRVDHIEERIRDITGMMFFIIVYWSFESIFGAISAFPQERAIINKERSAGAYRLSSYFFSKILSELPLKLALPFCSSSIAYWLAGLNPAPGVFVGFTITILLNNLVAHAIGLFIGASTNSFQTAIAGGSLYMLSSLLLGGFYATTFPSYMEWFRFTSVISYTYGAALNMVFALQPHPIRCSTSAVSLFIECLPPHDPASSNVRGESIVLREASVVLPIWAYYVTLLGIMAAFYLLAYMVLRFVRKPS</sequence>
<dbReference type="GO" id="GO:0042626">
    <property type="term" value="F:ATPase-coupled transmembrane transporter activity"/>
    <property type="evidence" value="ECO:0000318"/>
    <property type="project" value="GO_Central"/>
</dbReference>
<dbReference type="KEGG" id="spu:105442281"/>
<dbReference type="InterPro" id="IPR043926">
    <property type="entry name" value="ABCG_dom"/>
</dbReference>
<dbReference type="OrthoDB" id="66620at2759"/>
<dbReference type="InterPro" id="IPR003593">
    <property type="entry name" value="AAA+_ATPase"/>
</dbReference>
<dbReference type="InterPro" id="IPR013525">
    <property type="entry name" value="ABC2_TM"/>
</dbReference>
<dbReference type="OMA" id="YWSFESI"/>
<dbReference type="GO" id="GO:0005524">
    <property type="term" value="F:ATP binding"/>
    <property type="evidence" value="ECO:0007669"/>
    <property type="project" value="UniProtKB-KW"/>
</dbReference>
<dbReference type="Gene3D" id="3.40.50.300">
    <property type="entry name" value="P-loop containing nucleotide triphosphate hydrolases"/>
    <property type="match status" value="1"/>
</dbReference>
<evidence type="ECO:0000256" key="8">
    <source>
        <dbReference type="ARBA" id="ARBA00023136"/>
    </source>
</evidence>
<evidence type="ECO:0000313" key="11">
    <source>
        <dbReference type="EnsemblMetazoa" id="XP_030843546"/>
    </source>
</evidence>
<organism evidence="11 12">
    <name type="scientific">Strongylocentrotus purpuratus</name>
    <name type="common">Purple sea urchin</name>
    <dbReference type="NCBI Taxonomy" id="7668"/>
    <lineage>
        <taxon>Eukaryota</taxon>
        <taxon>Metazoa</taxon>
        <taxon>Echinodermata</taxon>
        <taxon>Eleutherozoa</taxon>
        <taxon>Echinozoa</taxon>
        <taxon>Echinoidea</taxon>
        <taxon>Euechinoidea</taxon>
        <taxon>Echinacea</taxon>
        <taxon>Camarodonta</taxon>
        <taxon>Echinidea</taxon>
        <taxon>Strongylocentrotidae</taxon>
        <taxon>Strongylocentrotus</taxon>
    </lineage>
</organism>
<dbReference type="AlphaFoldDB" id="A0A7M7SZX0"/>
<evidence type="ECO:0000256" key="6">
    <source>
        <dbReference type="ARBA" id="ARBA00022840"/>
    </source>
</evidence>
<evidence type="ECO:0000256" key="7">
    <source>
        <dbReference type="ARBA" id="ARBA00022989"/>
    </source>
</evidence>
<dbReference type="InterPro" id="IPR003439">
    <property type="entry name" value="ABC_transporter-like_ATP-bd"/>
</dbReference>
<keyword evidence="5" id="KW-0547">Nucleotide-binding</keyword>
<dbReference type="InterPro" id="IPR050352">
    <property type="entry name" value="ABCG_transporters"/>
</dbReference>
<keyword evidence="6" id="KW-0067">ATP-binding</keyword>
<dbReference type="RefSeq" id="XP_030843546.1">
    <property type="nucleotide sequence ID" value="XM_030987686.1"/>
</dbReference>
<keyword evidence="8 9" id="KW-0472">Membrane</keyword>
<comment type="similarity">
    <text evidence="2">Belongs to the ABC transporter superfamily. ABCG family. Eye pigment precursor importer (TC 3.A.1.204) subfamily.</text>
</comment>
<keyword evidence="12" id="KW-1185">Reference proteome</keyword>
<dbReference type="InParanoid" id="A0A7M7SZX0"/>
<dbReference type="GO" id="GO:0005886">
    <property type="term" value="C:plasma membrane"/>
    <property type="evidence" value="ECO:0000318"/>
    <property type="project" value="GO_Central"/>
</dbReference>
<keyword evidence="7 9" id="KW-1133">Transmembrane helix</keyword>
<evidence type="ECO:0000256" key="4">
    <source>
        <dbReference type="ARBA" id="ARBA00022692"/>
    </source>
</evidence>
<evidence type="ECO:0000259" key="10">
    <source>
        <dbReference type="PROSITE" id="PS50893"/>
    </source>
</evidence>
<accession>A0A7M7SZX0</accession>
<dbReference type="PROSITE" id="PS00211">
    <property type="entry name" value="ABC_TRANSPORTER_1"/>
    <property type="match status" value="1"/>
</dbReference>
<feature type="transmembrane region" description="Helical" evidence="9">
    <location>
        <begin position="526"/>
        <end position="550"/>
    </location>
</feature>
<name>A0A7M7SZX0_STRPU</name>
<dbReference type="Proteomes" id="UP000007110">
    <property type="component" value="Unassembled WGS sequence"/>
</dbReference>
<dbReference type="PANTHER" id="PTHR48041">
    <property type="entry name" value="ABC TRANSPORTER G FAMILY MEMBER 28"/>
    <property type="match status" value="1"/>
</dbReference>
<evidence type="ECO:0000256" key="3">
    <source>
        <dbReference type="ARBA" id="ARBA00022448"/>
    </source>
</evidence>
<dbReference type="EnsemblMetazoa" id="XM_030987686">
    <property type="protein sequence ID" value="XP_030843546"/>
    <property type="gene ID" value="LOC105442281"/>
</dbReference>
<dbReference type="PANTHER" id="PTHR48041:SF63">
    <property type="entry name" value="EARLY GENE AT 23, ISOFORM C"/>
    <property type="match status" value="1"/>
</dbReference>
<dbReference type="PROSITE" id="PS50893">
    <property type="entry name" value="ABC_TRANSPORTER_2"/>
    <property type="match status" value="1"/>
</dbReference>
<dbReference type="GO" id="GO:0016887">
    <property type="term" value="F:ATP hydrolysis activity"/>
    <property type="evidence" value="ECO:0007669"/>
    <property type="project" value="InterPro"/>
</dbReference>
<evidence type="ECO:0000256" key="9">
    <source>
        <dbReference type="SAM" id="Phobius"/>
    </source>
</evidence>
<feature type="transmembrane region" description="Helical" evidence="9">
    <location>
        <begin position="450"/>
        <end position="471"/>
    </location>
</feature>
<dbReference type="GeneID" id="105442281"/>
<dbReference type="SUPFAM" id="SSF52540">
    <property type="entry name" value="P-loop containing nucleoside triphosphate hydrolases"/>
    <property type="match status" value="1"/>
</dbReference>
<keyword evidence="3" id="KW-0813">Transport</keyword>
<dbReference type="FunFam" id="3.40.50.300:FF:001276">
    <property type="entry name" value="Uncharacterized protein, isoform A"/>
    <property type="match status" value="1"/>
</dbReference>
<feature type="transmembrane region" description="Helical" evidence="9">
    <location>
        <begin position="556"/>
        <end position="578"/>
    </location>
</feature>
<comment type="subcellular location">
    <subcellularLocation>
        <location evidence="1">Membrane</location>
        <topology evidence="1">Multi-pass membrane protein</topology>
    </subcellularLocation>
</comment>
<dbReference type="Pfam" id="PF19055">
    <property type="entry name" value="ABC2_membrane_7"/>
    <property type="match status" value="1"/>
</dbReference>
<dbReference type="InterPro" id="IPR027417">
    <property type="entry name" value="P-loop_NTPase"/>
</dbReference>
<evidence type="ECO:0000256" key="2">
    <source>
        <dbReference type="ARBA" id="ARBA00005814"/>
    </source>
</evidence>
<dbReference type="InterPro" id="IPR017871">
    <property type="entry name" value="ABC_transporter-like_CS"/>
</dbReference>
<dbReference type="Pfam" id="PF01061">
    <property type="entry name" value="ABC2_membrane"/>
    <property type="match status" value="1"/>
</dbReference>
<reference evidence="12" key="1">
    <citation type="submission" date="2015-02" db="EMBL/GenBank/DDBJ databases">
        <title>Genome sequencing for Strongylocentrotus purpuratus.</title>
        <authorList>
            <person name="Murali S."/>
            <person name="Liu Y."/>
            <person name="Vee V."/>
            <person name="English A."/>
            <person name="Wang M."/>
            <person name="Skinner E."/>
            <person name="Han Y."/>
            <person name="Muzny D.M."/>
            <person name="Worley K.C."/>
            <person name="Gibbs R.A."/>
        </authorList>
    </citation>
    <scope>NUCLEOTIDE SEQUENCE</scope>
</reference>
<evidence type="ECO:0000313" key="12">
    <source>
        <dbReference type="Proteomes" id="UP000007110"/>
    </source>
</evidence>
<feature type="transmembrane region" description="Helical" evidence="9">
    <location>
        <begin position="501"/>
        <end position="519"/>
    </location>
</feature>
<feature type="domain" description="ABC transporter" evidence="10">
    <location>
        <begin position="10"/>
        <end position="248"/>
    </location>
</feature>
<evidence type="ECO:0000256" key="5">
    <source>
        <dbReference type="ARBA" id="ARBA00022741"/>
    </source>
</evidence>
<proteinExistence type="inferred from homology"/>
<feature type="transmembrane region" description="Helical" evidence="9">
    <location>
        <begin position="654"/>
        <end position="675"/>
    </location>
</feature>
<dbReference type="GO" id="GO:0055085">
    <property type="term" value="P:transmembrane transport"/>
    <property type="evidence" value="ECO:0000318"/>
    <property type="project" value="GO_Central"/>
</dbReference>
<dbReference type="Pfam" id="PF00005">
    <property type="entry name" value="ABC_tran"/>
    <property type="match status" value="1"/>
</dbReference>
<reference evidence="11" key="2">
    <citation type="submission" date="2021-01" db="UniProtKB">
        <authorList>
            <consortium name="EnsemblMetazoa"/>
        </authorList>
    </citation>
    <scope>IDENTIFICATION</scope>
</reference>
<keyword evidence="4 9" id="KW-0812">Transmembrane</keyword>
<dbReference type="GO" id="GO:0140359">
    <property type="term" value="F:ABC-type transporter activity"/>
    <property type="evidence" value="ECO:0007669"/>
    <property type="project" value="InterPro"/>
</dbReference>
<evidence type="ECO:0000256" key="1">
    <source>
        <dbReference type="ARBA" id="ARBA00004141"/>
    </source>
</evidence>
<dbReference type="SMART" id="SM00382">
    <property type="entry name" value="AAA"/>
    <property type="match status" value="1"/>
</dbReference>